<sequence>METLINKKYKIGEKISNGAFGEVFRAVNIRTSEEVAIKVEQINKQIKMIKNETIIYTYLKNVRCVPTVKWYGSDDNNYYMVMNLLGNSLEKIKGMVTTFSLKVVYQIAVKVLEIIKLVHERGLIHRDIKPDNFLFGLGESKERLFIIDFGFSKPYIENNNHIKEGKTNSLIGSHTYASLNAHECLELSRRDDLESIFYMLVYFLNGRLDWQELRVNQLKYVKATKQQFILKNNLPEELKLFIAYVRNLNFTDTPDYDYLSQLFLDYLNAQDNNCV</sequence>
<dbReference type="SMART" id="SM00220">
    <property type="entry name" value="S_TKc"/>
    <property type="match status" value="1"/>
</dbReference>
<dbReference type="InterPro" id="IPR008271">
    <property type="entry name" value="Ser/Thr_kinase_AS"/>
</dbReference>
<dbReference type="PROSITE" id="PS50011">
    <property type="entry name" value="PROTEIN_KINASE_DOM"/>
    <property type="match status" value="1"/>
</dbReference>
<dbReference type="GO" id="GO:0004674">
    <property type="term" value="F:protein serine/threonine kinase activity"/>
    <property type="evidence" value="ECO:0007669"/>
    <property type="project" value="UniProtKB-EC"/>
</dbReference>
<protein>
    <recommendedName>
        <fullName evidence="1">non-specific serine/threonine protein kinase</fullName>
        <ecNumber evidence="1">2.7.11.1</ecNumber>
    </recommendedName>
</protein>
<dbReference type="GO" id="GO:0005524">
    <property type="term" value="F:ATP binding"/>
    <property type="evidence" value="ECO:0007669"/>
    <property type="project" value="InterPro"/>
</dbReference>
<evidence type="ECO:0000259" key="2">
    <source>
        <dbReference type="PROSITE" id="PS50011"/>
    </source>
</evidence>
<evidence type="ECO:0000256" key="1">
    <source>
        <dbReference type="ARBA" id="ARBA00012513"/>
    </source>
</evidence>
<dbReference type="SUPFAM" id="SSF56112">
    <property type="entry name" value="Protein kinase-like (PK-like)"/>
    <property type="match status" value="1"/>
</dbReference>
<organism evidence="3">
    <name type="scientific">viral metagenome</name>
    <dbReference type="NCBI Taxonomy" id="1070528"/>
    <lineage>
        <taxon>unclassified sequences</taxon>
        <taxon>metagenomes</taxon>
        <taxon>organismal metagenomes</taxon>
    </lineage>
</organism>
<dbReference type="PANTHER" id="PTHR11909">
    <property type="entry name" value="CASEIN KINASE-RELATED"/>
    <property type="match status" value="1"/>
</dbReference>
<name>A0A6C0LK05_9ZZZZ</name>
<dbReference type="CDD" id="cd14016">
    <property type="entry name" value="STKc_CK1"/>
    <property type="match status" value="1"/>
</dbReference>
<reference evidence="3" key="1">
    <citation type="journal article" date="2020" name="Nature">
        <title>Giant virus diversity and host interactions through global metagenomics.</title>
        <authorList>
            <person name="Schulz F."/>
            <person name="Roux S."/>
            <person name="Paez-Espino D."/>
            <person name="Jungbluth S."/>
            <person name="Walsh D.A."/>
            <person name="Denef V.J."/>
            <person name="McMahon K.D."/>
            <person name="Konstantinidis K.T."/>
            <person name="Eloe-Fadrosh E.A."/>
            <person name="Kyrpides N.C."/>
            <person name="Woyke T."/>
        </authorList>
    </citation>
    <scope>NUCLEOTIDE SEQUENCE</scope>
    <source>
        <strain evidence="3">GVMAG-M-3300027892-73</strain>
    </source>
</reference>
<dbReference type="EMBL" id="MN740521">
    <property type="protein sequence ID" value="QHU30883.1"/>
    <property type="molecule type" value="Genomic_DNA"/>
</dbReference>
<dbReference type="InterPro" id="IPR050235">
    <property type="entry name" value="CK1_Ser-Thr_kinase"/>
</dbReference>
<proteinExistence type="predicted"/>
<dbReference type="PROSITE" id="PS00108">
    <property type="entry name" value="PROTEIN_KINASE_ST"/>
    <property type="match status" value="1"/>
</dbReference>
<accession>A0A6C0LK05</accession>
<dbReference type="EC" id="2.7.11.1" evidence="1"/>
<dbReference type="InterPro" id="IPR011009">
    <property type="entry name" value="Kinase-like_dom_sf"/>
</dbReference>
<dbReference type="InterPro" id="IPR000719">
    <property type="entry name" value="Prot_kinase_dom"/>
</dbReference>
<evidence type="ECO:0000313" key="3">
    <source>
        <dbReference type="EMBL" id="QHU30883.1"/>
    </source>
</evidence>
<feature type="domain" description="Protein kinase" evidence="2">
    <location>
        <begin position="9"/>
        <end position="264"/>
    </location>
</feature>
<dbReference type="Gene3D" id="1.10.510.10">
    <property type="entry name" value="Transferase(Phosphotransferase) domain 1"/>
    <property type="match status" value="1"/>
</dbReference>
<dbReference type="AlphaFoldDB" id="A0A6C0LK05"/>
<dbReference type="Pfam" id="PF00069">
    <property type="entry name" value="Pkinase"/>
    <property type="match status" value="1"/>
</dbReference>